<dbReference type="Pfam" id="PF03819">
    <property type="entry name" value="MazG"/>
    <property type="match status" value="2"/>
</dbReference>
<sequence>MVEGFEFKNKYNFDDLIKIVSILRSPGGCPWDREQTHKSIRANFIEETYEAIEAIDNDDPELLKEELGDVLLQVALHAQMESEAGRFNIDDVADGVCKKLIVRHPHVFGDVKADNSNEVLKNWDAIKKRTKNQKSDTETLESVSRALPALMRSYKVQKRASRAGFDWPDVYGALSKAREELSELEAEIEKGDKQACLDELGDFLFAAVNIARMLEIEPEEALTFSCDKFIKRFALCEKLAAESGSDFQSMSEKEMDVLWEKAKSVLQSETE</sequence>
<dbReference type="CDD" id="cd11528">
    <property type="entry name" value="NTP-PPase_MazG_Nterm"/>
    <property type="match status" value="1"/>
</dbReference>
<name>A0A078KQH0_9FIRM</name>
<dbReference type="KEGG" id="ccel:CCDG5_0227"/>
<gene>
    <name evidence="2" type="primary">yabN</name>
    <name evidence="2" type="ORF">CCDG5_0227</name>
</gene>
<feature type="domain" description="NTP pyrophosphohydrolase MazG-like" evidence="1">
    <location>
        <begin position="178"/>
        <end position="232"/>
    </location>
</feature>
<dbReference type="GO" id="GO:0046061">
    <property type="term" value="P:dATP catabolic process"/>
    <property type="evidence" value="ECO:0007669"/>
    <property type="project" value="TreeGrafter"/>
</dbReference>
<dbReference type="FunFam" id="1.10.287.1080:FF:000001">
    <property type="entry name" value="Nucleoside triphosphate pyrophosphohydrolase"/>
    <property type="match status" value="1"/>
</dbReference>
<dbReference type="GO" id="GO:0006950">
    <property type="term" value="P:response to stress"/>
    <property type="evidence" value="ECO:0007669"/>
    <property type="project" value="UniProtKB-ARBA"/>
</dbReference>
<dbReference type="Gene3D" id="1.10.287.1080">
    <property type="entry name" value="MazG-like"/>
    <property type="match status" value="2"/>
</dbReference>
<dbReference type="HOGENOM" id="CLU_038356_0_1_9"/>
<dbReference type="GO" id="GO:0006203">
    <property type="term" value="P:dGTP catabolic process"/>
    <property type="evidence" value="ECO:0007669"/>
    <property type="project" value="TreeGrafter"/>
</dbReference>
<dbReference type="SUPFAM" id="SSF101386">
    <property type="entry name" value="all-alpha NTP pyrophosphatases"/>
    <property type="match status" value="2"/>
</dbReference>
<dbReference type="InterPro" id="IPR004518">
    <property type="entry name" value="MazG-like_dom"/>
</dbReference>
<dbReference type="EMBL" id="LM995447">
    <property type="protein sequence ID" value="CDZ23370.1"/>
    <property type="molecule type" value="Genomic_DNA"/>
</dbReference>
<dbReference type="PANTHER" id="PTHR30522">
    <property type="entry name" value="NUCLEOSIDE TRIPHOSPHATE PYROPHOSPHOHYDROLASE"/>
    <property type="match status" value="1"/>
</dbReference>
<accession>A0A078KQH0</accession>
<reference evidence="3" key="1">
    <citation type="submission" date="2014-07" db="EMBL/GenBank/DDBJ databases">
        <authorList>
            <person name="Wibberg D."/>
        </authorList>
    </citation>
    <scope>NUCLEOTIDE SEQUENCE [LARGE SCALE GENOMIC DNA]</scope>
    <source>
        <strain evidence="3">DG5</strain>
    </source>
</reference>
<evidence type="ECO:0000313" key="2">
    <source>
        <dbReference type="EMBL" id="CDZ23370.1"/>
    </source>
</evidence>
<dbReference type="InterPro" id="IPR048011">
    <property type="entry name" value="NTP-PPase_MazG-like_C"/>
</dbReference>
<dbReference type="Proteomes" id="UP000032431">
    <property type="component" value="Chromosome I"/>
</dbReference>
<feature type="domain" description="NTP pyrophosphohydrolase MazG-like" evidence="1">
    <location>
        <begin position="35"/>
        <end position="108"/>
    </location>
</feature>
<protein>
    <recommendedName>
        <fullName evidence="1">NTP pyrophosphohydrolase MazG-like domain-containing protein</fullName>
    </recommendedName>
</protein>
<dbReference type="InterPro" id="IPR048015">
    <property type="entry name" value="NTP-PPase_MazG-like_N"/>
</dbReference>
<dbReference type="GO" id="GO:0046052">
    <property type="term" value="P:UTP catabolic process"/>
    <property type="evidence" value="ECO:0007669"/>
    <property type="project" value="TreeGrafter"/>
</dbReference>
<dbReference type="InterPro" id="IPR011551">
    <property type="entry name" value="NTP_PyrPHydrolase_MazG"/>
</dbReference>
<dbReference type="GO" id="GO:0046047">
    <property type="term" value="P:TTP catabolic process"/>
    <property type="evidence" value="ECO:0007669"/>
    <property type="project" value="TreeGrafter"/>
</dbReference>
<dbReference type="GO" id="GO:0047429">
    <property type="term" value="F:nucleoside triphosphate diphosphatase activity"/>
    <property type="evidence" value="ECO:0007669"/>
    <property type="project" value="InterPro"/>
</dbReference>
<proteinExistence type="predicted"/>
<keyword evidence="3" id="KW-1185">Reference proteome</keyword>
<dbReference type="CDD" id="cd11529">
    <property type="entry name" value="NTP-PPase_MazG_Cterm"/>
    <property type="match status" value="1"/>
</dbReference>
<organism evidence="2 3">
    <name type="scientific">[Clostridium] cellulosi</name>
    <dbReference type="NCBI Taxonomy" id="29343"/>
    <lineage>
        <taxon>Bacteria</taxon>
        <taxon>Bacillati</taxon>
        <taxon>Bacillota</taxon>
        <taxon>Clostridia</taxon>
        <taxon>Eubacteriales</taxon>
        <taxon>Oscillospiraceae</taxon>
        <taxon>Oscillospiraceae incertae sedis</taxon>
    </lineage>
</organism>
<dbReference type="GO" id="GO:0046076">
    <property type="term" value="P:dTTP catabolic process"/>
    <property type="evidence" value="ECO:0007669"/>
    <property type="project" value="TreeGrafter"/>
</dbReference>
<evidence type="ECO:0000259" key="1">
    <source>
        <dbReference type="Pfam" id="PF03819"/>
    </source>
</evidence>
<dbReference type="OrthoDB" id="9808939at2"/>
<dbReference type="NCBIfam" id="NF007113">
    <property type="entry name" value="PRK09562.1"/>
    <property type="match status" value="1"/>
</dbReference>
<dbReference type="GO" id="GO:0046081">
    <property type="term" value="P:dUTP catabolic process"/>
    <property type="evidence" value="ECO:0007669"/>
    <property type="project" value="TreeGrafter"/>
</dbReference>
<dbReference type="STRING" id="29343.CCDG5_0227"/>
<evidence type="ECO:0000313" key="3">
    <source>
        <dbReference type="Proteomes" id="UP000032431"/>
    </source>
</evidence>
<dbReference type="NCBIfam" id="TIGR00444">
    <property type="entry name" value="mazG"/>
    <property type="match status" value="1"/>
</dbReference>
<dbReference type="PATRIC" id="fig|29343.3.peg.231"/>
<dbReference type="AlphaFoldDB" id="A0A078KQH0"/>
<dbReference type="PANTHER" id="PTHR30522:SF0">
    <property type="entry name" value="NUCLEOSIDE TRIPHOSPHATE PYROPHOSPHOHYDROLASE"/>
    <property type="match status" value="1"/>
</dbReference>